<dbReference type="InterPro" id="IPR012337">
    <property type="entry name" value="RNaseH-like_sf"/>
</dbReference>
<evidence type="ECO:0000313" key="4">
    <source>
        <dbReference type="EMBL" id="RLZ12368.1"/>
    </source>
</evidence>
<dbReference type="GO" id="GO:0006289">
    <property type="term" value="P:nucleotide-excision repair"/>
    <property type="evidence" value="ECO:0007669"/>
    <property type="project" value="InterPro"/>
</dbReference>
<dbReference type="PANTHER" id="PTHR30231:SF41">
    <property type="entry name" value="DNA POLYMERASE III SUBUNIT EPSILON"/>
    <property type="match status" value="1"/>
</dbReference>
<evidence type="ECO:0000256" key="2">
    <source>
        <dbReference type="ARBA" id="ARBA00026073"/>
    </source>
</evidence>
<dbReference type="Gene3D" id="3.30.420.10">
    <property type="entry name" value="Ribonuclease H-like superfamily/Ribonuclease H"/>
    <property type="match status" value="1"/>
</dbReference>
<dbReference type="SMART" id="SM00479">
    <property type="entry name" value="EXOIII"/>
    <property type="match status" value="1"/>
</dbReference>
<dbReference type="GO" id="GO:0003677">
    <property type="term" value="F:DNA binding"/>
    <property type="evidence" value="ECO:0007669"/>
    <property type="project" value="InterPro"/>
</dbReference>
<dbReference type="InterPro" id="IPR006054">
    <property type="entry name" value="DnaQ"/>
</dbReference>
<accession>A0A3L9MHR1</accession>
<dbReference type="InterPro" id="IPR047296">
    <property type="entry name" value="GIY-YIG_UvrC_Cho"/>
</dbReference>
<dbReference type="PROSITE" id="PS50164">
    <property type="entry name" value="GIY_YIG"/>
    <property type="match status" value="1"/>
</dbReference>
<dbReference type="Proteomes" id="UP000275348">
    <property type="component" value="Unassembled WGS sequence"/>
</dbReference>
<dbReference type="GO" id="GO:0005829">
    <property type="term" value="C:cytosol"/>
    <property type="evidence" value="ECO:0007669"/>
    <property type="project" value="TreeGrafter"/>
</dbReference>
<dbReference type="OrthoDB" id="9803913at2"/>
<evidence type="ECO:0000259" key="3">
    <source>
        <dbReference type="PROSITE" id="PS50164"/>
    </source>
</evidence>
<dbReference type="CDD" id="cd06127">
    <property type="entry name" value="DEDDh"/>
    <property type="match status" value="1"/>
</dbReference>
<dbReference type="FunFam" id="3.30.420.10:FF:000045">
    <property type="entry name" value="3'-5' exonuclease DinG"/>
    <property type="match status" value="1"/>
</dbReference>
<dbReference type="GO" id="GO:0003887">
    <property type="term" value="F:DNA-directed DNA polymerase activity"/>
    <property type="evidence" value="ECO:0007669"/>
    <property type="project" value="InterPro"/>
</dbReference>
<name>A0A3L9MHR1_9FLAO</name>
<dbReference type="SMART" id="SM00465">
    <property type="entry name" value="GIYc"/>
    <property type="match status" value="1"/>
</dbReference>
<dbReference type="RefSeq" id="WP_121933580.1">
    <property type="nucleotide sequence ID" value="NZ_RDOJ01000002.1"/>
</dbReference>
<dbReference type="SUPFAM" id="SSF53098">
    <property type="entry name" value="Ribonuclease H-like"/>
    <property type="match status" value="1"/>
</dbReference>
<comment type="subunit">
    <text evidence="2">DNA polymerase III contains a core (composed of alpha, epsilon and theta chains) that associates with a tau subunit. This core dimerizes to form the POLIII' complex. PolIII' associates with the gamma complex (composed of gamma, delta, delta', psi and chi chains) and with the beta chain to form the complete DNA polymerase III complex.</text>
</comment>
<protein>
    <submittedName>
        <fullName evidence="4">DNA polymerase III subunit epsilon</fullName>
    </submittedName>
</protein>
<sequence>MYAILDIEATGGKVGEESIIEIAIYKFDGEEIVDQFISLINPERKIDPFVQKLTNITEKMVKTAPKFHEVAKRIVEITEDCTLVGHNVTFDYRMLNQEFNRLGYQYEKDWIDTFEYAETLIPGMPSYSLGKLCDSLGIIVTDRHRASGDARATIALFKMLLDKDNQKIITKKSGIKFPKKVNNKYEKLVQDLPNKPGLYYLYNSKKQIIYIGKSINIAQAVNQIFTSKSLRNNRIKRYTKDIKFELTGSNLLASIKEINEILKIKPYLNLDISNKHLYQFGIYFRENKSTFSRLEPGKGRRSEPFLSYRTKEEAEYNLEKIISDYHLCQKINKGIKNADSCFGYTVDTCKGVCIGEENKVDYNLRLKEIVDKTKYPSDSFLIVSKGREGIEKSFIFIENNVFVGYGYYEYHHQINSVERIKKIMTVAEERPDIKAIIRNYLFKAKENQIIIIE</sequence>
<dbReference type="NCBIfam" id="TIGR00573">
    <property type="entry name" value="dnaq"/>
    <property type="match status" value="1"/>
</dbReference>
<reference evidence="4 5" key="1">
    <citation type="submission" date="2018-10" db="EMBL/GenBank/DDBJ databases">
        <authorList>
            <person name="Chen X."/>
        </authorList>
    </citation>
    <scope>NUCLEOTIDE SEQUENCE [LARGE SCALE GENOMIC DNA]</scope>
    <source>
        <strain evidence="4 5">YIM 102668</strain>
    </source>
</reference>
<dbReference type="InterPro" id="IPR035901">
    <property type="entry name" value="GIY-YIG_endonuc_sf"/>
</dbReference>
<dbReference type="EMBL" id="RDOJ01000002">
    <property type="protein sequence ID" value="RLZ12368.1"/>
    <property type="molecule type" value="Genomic_DNA"/>
</dbReference>
<dbReference type="Pfam" id="PF00929">
    <property type="entry name" value="RNase_T"/>
    <property type="match status" value="1"/>
</dbReference>
<dbReference type="GO" id="GO:0045004">
    <property type="term" value="P:DNA replication proofreading"/>
    <property type="evidence" value="ECO:0007669"/>
    <property type="project" value="TreeGrafter"/>
</dbReference>
<feature type="domain" description="GIY-YIG" evidence="3">
    <location>
        <begin position="194"/>
        <end position="270"/>
    </location>
</feature>
<keyword evidence="5" id="KW-1185">Reference proteome</keyword>
<organism evidence="4 5">
    <name type="scientific">Faecalibacter macacae</name>
    <dbReference type="NCBI Taxonomy" id="1859289"/>
    <lineage>
        <taxon>Bacteria</taxon>
        <taxon>Pseudomonadati</taxon>
        <taxon>Bacteroidota</taxon>
        <taxon>Flavobacteriia</taxon>
        <taxon>Flavobacteriales</taxon>
        <taxon>Weeksellaceae</taxon>
        <taxon>Faecalibacter</taxon>
    </lineage>
</organism>
<gene>
    <name evidence="4" type="ORF">EAH69_02310</name>
</gene>
<comment type="function">
    <text evidence="1">DNA polymerase III is a complex, multichain enzyme responsible for most of the replicative synthesis in bacteria. The epsilon subunit contain the editing function and is a proofreading 3'-5' exonuclease.</text>
</comment>
<proteinExistence type="predicted"/>
<dbReference type="PANTHER" id="PTHR30231">
    <property type="entry name" value="DNA POLYMERASE III SUBUNIT EPSILON"/>
    <property type="match status" value="1"/>
</dbReference>
<dbReference type="AlphaFoldDB" id="A0A3L9MHR1"/>
<evidence type="ECO:0000313" key="5">
    <source>
        <dbReference type="Proteomes" id="UP000275348"/>
    </source>
</evidence>
<dbReference type="InterPro" id="IPR000305">
    <property type="entry name" value="GIY-YIG_endonuc"/>
</dbReference>
<dbReference type="InterPro" id="IPR013520">
    <property type="entry name" value="Ribonucl_H"/>
</dbReference>
<comment type="caution">
    <text evidence="4">The sequence shown here is derived from an EMBL/GenBank/DDBJ whole genome shotgun (WGS) entry which is preliminary data.</text>
</comment>
<evidence type="ECO:0000256" key="1">
    <source>
        <dbReference type="ARBA" id="ARBA00025483"/>
    </source>
</evidence>
<dbReference type="CDD" id="cd10434">
    <property type="entry name" value="GIY-YIG_UvrC_Cho"/>
    <property type="match status" value="1"/>
</dbReference>
<dbReference type="Gene3D" id="3.40.1440.10">
    <property type="entry name" value="GIY-YIG endonuclease"/>
    <property type="match status" value="1"/>
</dbReference>
<dbReference type="InterPro" id="IPR036397">
    <property type="entry name" value="RNaseH_sf"/>
</dbReference>
<dbReference type="GO" id="GO:0008408">
    <property type="term" value="F:3'-5' exonuclease activity"/>
    <property type="evidence" value="ECO:0007669"/>
    <property type="project" value="TreeGrafter"/>
</dbReference>